<accession>A0AA40LGX8</accession>
<reference evidence="1" key="1">
    <citation type="submission" date="2023-06" db="EMBL/GenBank/DDBJ databases">
        <title>Reference genome for the Northern bat (Eptesicus nilssonii), a most northern bat species.</title>
        <authorList>
            <person name="Laine V.N."/>
            <person name="Pulliainen A.T."/>
            <person name="Lilley T.M."/>
        </authorList>
    </citation>
    <scope>NUCLEOTIDE SEQUENCE</scope>
    <source>
        <strain evidence="1">BLF_Eptnil</strain>
        <tissue evidence="1">Kidney</tissue>
    </source>
</reference>
<organism evidence="1 2">
    <name type="scientific">Cnephaeus nilssonii</name>
    <name type="common">Northern bat</name>
    <name type="synonym">Eptesicus nilssonii</name>
    <dbReference type="NCBI Taxonomy" id="3371016"/>
    <lineage>
        <taxon>Eukaryota</taxon>
        <taxon>Metazoa</taxon>
        <taxon>Chordata</taxon>
        <taxon>Craniata</taxon>
        <taxon>Vertebrata</taxon>
        <taxon>Euteleostomi</taxon>
        <taxon>Mammalia</taxon>
        <taxon>Eutheria</taxon>
        <taxon>Laurasiatheria</taxon>
        <taxon>Chiroptera</taxon>
        <taxon>Yangochiroptera</taxon>
        <taxon>Vespertilionidae</taxon>
        <taxon>Cnephaeus</taxon>
    </lineage>
</organism>
<comment type="caution">
    <text evidence="1">The sequence shown here is derived from an EMBL/GenBank/DDBJ whole genome shotgun (WGS) entry which is preliminary data.</text>
</comment>
<dbReference type="EMBL" id="JAULJE010000019">
    <property type="protein sequence ID" value="KAK1331892.1"/>
    <property type="molecule type" value="Genomic_DNA"/>
</dbReference>
<sequence>MKAGSRWDAASLMGRQRLGLQACLYFTADATRHSEGGSDVYNILDIFPIDFWKVEGREGAKLAHLARRRKCGGCRCGDVRGSSRGTVGSTDLASPHPTLFTSQMVSRHALQKVRVDGGWGRALALEVMRSDQIDPGRANICRSGVTWLPTALTLRSQESNSETGWLVGSEVMDEEVRGRKHEWCESGQLSEASRVEVLERWVTVLSGNVRCMVAVPTLKLMVRGGEDFILLTLIPQHQKMNSRLYRRQEELERRNRGISQPYQASSLLLACVEPRLGISWRLCPDGVVQGDYCCPCISDPILNITASIREQYLIW</sequence>
<dbReference type="AlphaFoldDB" id="A0AA40LGX8"/>
<evidence type="ECO:0000313" key="1">
    <source>
        <dbReference type="EMBL" id="KAK1331892.1"/>
    </source>
</evidence>
<protein>
    <submittedName>
        <fullName evidence="1">Uncharacterized protein</fullName>
    </submittedName>
</protein>
<name>A0AA40LGX8_CNENI</name>
<keyword evidence="2" id="KW-1185">Reference proteome</keyword>
<proteinExistence type="predicted"/>
<dbReference type="Proteomes" id="UP001177744">
    <property type="component" value="Unassembled WGS sequence"/>
</dbReference>
<gene>
    <name evidence="1" type="ORF">QTO34_007568</name>
</gene>
<evidence type="ECO:0000313" key="2">
    <source>
        <dbReference type="Proteomes" id="UP001177744"/>
    </source>
</evidence>